<name>A0ABU8TL05_9HYPH</name>
<keyword evidence="3" id="KW-0378">Hydrolase</keyword>
<evidence type="ECO:0000259" key="1">
    <source>
        <dbReference type="Pfam" id="PF06230"/>
    </source>
</evidence>
<dbReference type="Gene3D" id="3.40.50.20">
    <property type="match status" value="1"/>
</dbReference>
<sequence>MTATEPAVMVVSSKGPEMTRTGADNAPVAVISGNGSIPLQVLEALEARGRSSLIVGIRGEITAGVAERADITLGWGEIGRLFRALSNTGCREVLLIGGVSKRPDFASIVGDLGTLKRLPRIIKALVGGDDSLLTKVIGLFELEGFSVVGIKDIAPEILAGSGQLGAVGPSAAGREDLALAIEATRRLGDLDIGQAAVALGGRVIAVEGAEGTDAMLERCSSLLQSGRVRAKGRCGVLVKAVKPGQDLRVDLPTIGPKTVELAIAAGLEGIAVEAGGALIAERVLTIAAADQGGLFLFGFEAGTEAE</sequence>
<dbReference type="Gene3D" id="3.40.140.80">
    <property type="match status" value="1"/>
</dbReference>
<gene>
    <name evidence="3" type="primary">lpxI</name>
    <name evidence="3" type="ORF">V6575_09290</name>
</gene>
<dbReference type="InterPro" id="IPR053174">
    <property type="entry name" value="LpxI"/>
</dbReference>
<reference evidence="3 4" key="1">
    <citation type="submission" date="2024-02" db="EMBL/GenBank/DDBJ databases">
        <title>Roseibium algae sp. nov., isolated from marine alga (Grateloupia sp.), showing potential in myo-inositol conversion.</title>
        <authorList>
            <person name="Wang Y."/>
        </authorList>
    </citation>
    <scope>NUCLEOTIDE SEQUENCE [LARGE SCALE GENOMIC DNA]</scope>
    <source>
        <strain evidence="3 4">H3510</strain>
    </source>
</reference>
<dbReference type="PANTHER" id="PTHR39962">
    <property type="entry name" value="BLL4848 PROTEIN"/>
    <property type="match status" value="1"/>
</dbReference>
<proteinExistence type="predicted"/>
<feature type="domain" description="LpxI C-terminal" evidence="1">
    <location>
        <begin position="161"/>
        <end position="296"/>
    </location>
</feature>
<dbReference type="Pfam" id="PF06230">
    <property type="entry name" value="LpxI_C"/>
    <property type="match status" value="1"/>
</dbReference>
<organism evidence="3 4">
    <name type="scientific">Roseibium algae</name>
    <dbReference type="NCBI Taxonomy" id="3123038"/>
    <lineage>
        <taxon>Bacteria</taxon>
        <taxon>Pseudomonadati</taxon>
        <taxon>Pseudomonadota</taxon>
        <taxon>Alphaproteobacteria</taxon>
        <taxon>Hyphomicrobiales</taxon>
        <taxon>Stappiaceae</taxon>
        <taxon>Roseibium</taxon>
    </lineage>
</organism>
<accession>A0ABU8TL05</accession>
<dbReference type="InterPro" id="IPR010415">
    <property type="entry name" value="LpxI_C"/>
</dbReference>
<feature type="domain" description="LpxI N-terminal" evidence="2">
    <location>
        <begin position="28"/>
        <end position="156"/>
    </location>
</feature>
<evidence type="ECO:0000259" key="2">
    <source>
        <dbReference type="Pfam" id="PF17930"/>
    </source>
</evidence>
<keyword evidence="4" id="KW-1185">Reference proteome</keyword>
<protein>
    <submittedName>
        <fullName evidence="3">UDP-2,3-diacylglucosamine diphosphatase LpxI</fullName>
        <ecNumber evidence="3">3.6.1.54</ecNumber>
    </submittedName>
</protein>
<dbReference type="PANTHER" id="PTHR39962:SF1">
    <property type="entry name" value="LPXI FAMILY PROTEIN"/>
    <property type="match status" value="1"/>
</dbReference>
<dbReference type="InterPro" id="IPR041255">
    <property type="entry name" value="LpxI_N"/>
</dbReference>
<dbReference type="EMBL" id="JBAKIA010000005">
    <property type="protein sequence ID" value="MEJ8474285.1"/>
    <property type="molecule type" value="Genomic_DNA"/>
</dbReference>
<evidence type="ECO:0000313" key="3">
    <source>
        <dbReference type="EMBL" id="MEJ8474285.1"/>
    </source>
</evidence>
<dbReference type="EC" id="3.6.1.54" evidence="3"/>
<dbReference type="InterPro" id="IPR043167">
    <property type="entry name" value="LpxI_C_sf"/>
</dbReference>
<dbReference type="RefSeq" id="WP_340274028.1">
    <property type="nucleotide sequence ID" value="NZ_JBAKIA010000005.1"/>
</dbReference>
<dbReference type="Proteomes" id="UP001385499">
    <property type="component" value="Unassembled WGS sequence"/>
</dbReference>
<dbReference type="Pfam" id="PF17930">
    <property type="entry name" value="LpxI_N"/>
    <property type="match status" value="1"/>
</dbReference>
<dbReference type="GO" id="GO:0016787">
    <property type="term" value="F:hydrolase activity"/>
    <property type="evidence" value="ECO:0007669"/>
    <property type="project" value="UniProtKB-KW"/>
</dbReference>
<comment type="caution">
    <text evidence="3">The sequence shown here is derived from an EMBL/GenBank/DDBJ whole genome shotgun (WGS) entry which is preliminary data.</text>
</comment>
<evidence type="ECO:0000313" key="4">
    <source>
        <dbReference type="Proteomes" id="UP001385499"/>
    </source>
</evidence>